<evidence type="ECO:0000256" key="5">
    <source>
        <dbReference type="ARBA" id="ARBA00022917"/>
    </source>
</evidence>
<evidence type="ECO:0000256" key="4">
    <source>
        <dbReference type="ARBA" id="ARBA00022540"/>
    </source>
</evidence>
<dbReference type="InterPro" id="IPR051960">
    <property type="entry name" value="eIF2B_gamma"/>
</dbReference>
<dbReference type="InterPro" id="IPR029044">
    <property type="entry name" value="Nucleotide-diphossugar_trans"/>
</dbReference>
<dbReference type="PANTHER" id="PTHR45989">
    <property type="entry name" value="TRANSLATION INITIATION FACTOR EIF-2B SUBUNIT GAMMA"/>
    <property type="match status" value="1"/>
</dbReference>
<evidence type="ECO:0000256" key="3">
    <source>
        <dbReference type="ARBA" id="ARBA00022490"/>
    </source>
</evidence>
<dbReference type="Gene3D" id="3.90.550.10">
    <property type="entry name" value="Spore Coat Polysaccharide Biosynthesis Protein SpsA, Chain A"/>
    <property type="match status" value="1"/>
</dbReference>
<keyword evidence="13" id="KW-1185">Reference proteome</keyword>
<evidence type="ECO:0000256" key="1">
    <source>
        <dbReference type="ARBA" id="ARBA00004514"/>
    </source>
</evidence>
<dbReference type="PANTHER" id="PTHR45989:SF1">
    <property type="entry name" value="TRANSLATION INITIATION FACTOR EIF-2B SUBUNIT GAMMA"/>
    <property type="match status" value="1"/>
</dbReference>
<protein>
    <recommendedName>
        <fullName evidence="6">Translation initiation factor eIF2B subunit gamma</fullName>
    </recommendedName>
    <alternativeName>
        <fullName evidence="7">eIF2B GDP-GTP exchange factor subunit gamma</fullName>
    </alternativeName>
</protein>
<evidence type="ECO:0000259" key="10">
    <source>
        <dbReference type="Pfam" id="PF00483"/>
    </source>
</evidence>
<accession>A0AA88XTY6</accession>
<dbReference type="CDD" id="cd04198">
    <property type="entry name" value="eIF-2B_gamma_N"/>
    <property type="match status" value="1"/>
</dbReference>
<dbReference type="Gene3D" id="2.160.10.10">
    <property type="entry name" value="Hexapeptide repeat proteins"/>
    <property type="match status" value="2"/>
</dbReference>
<evidence type="ECO:0000256" key="8">
    <source>
        <dbReference type="ARBA" id="ARBA00045373"/>
    </source>
</evidence>
<comment type="subcellular location">
    <subcellularLocation>
        <location evidence="1">Cytoplasm</location>
        <location evidence="1">Cytosol</location>
    </subcellularLocation>
</comment>
<keyword evidence="3" id="KW-0963">Cytoplasm</keyword>
<dbReference type="GO" id="GO:0002183">
    <property type="term" value="P:cytoplasmic translational initiation"/>
    <property type="evidence" value="ECO:0007669"/>
    <property type="project" value="TreeGrafter"/>
</dbReference>
<comment type="subunit">
    <text evidence="9">Component of the translation initiation factor 2B (eIF2B) complex which is a heterodecamer of two sets of five different subunits: alpha, beta, gamma, delta and epsilon. Subunits alpha, beta and delta comprise a regulatory subcomplex and subunits epsilon and gamma comprise a catalytic subcomplex. Within the complex, the hexameric regulatory complex resides at the center, with the two heterodimeric catalytic subcomplexes bound on opposite sides.</text>
</comment>
<dbReference type="InterPro" id="IPR005835">
    <property type="entry name" value="NTP_transferase_dom"/>
</dbReference>
<evidence type="ECO:0000313" key="13">
    <source>
        <dbReference type="Proteomes" id="UP001186944"/>
    </source>
</evidence>
<sequence length="469" mass="52842">MEFQPIVMAGGPGSRLSDLTVKCPKALLPIGNKPMVWYTINMLEKAGFEEAIVVVQEEHCEEIKNQLMDICAVKIRLDFFSLDDDEAGTADVLRILGEKDKIKRDILILSCDLITDVSLHNVANIHRTYDASATLLLSQLPSQYYDVPAPGVKSKKRLEKDFFGFDEKGERILFLTSEADVEESIEMKKSILRKHPCINIKTKLTDCFMYFMKKWVIDYLIEYKTISDLKGELIPHLVRKQFLKPKKSDKDLPKPDQSVIVETTKADILSFSKSEEYADEIRSMSTWIDHRGDMEDCFHCSKIRCYAYLQNEGVCLRANTLSSYSESNKQVGMGPVKRKVQKIFSALDIGKDKDVHIHPSATIKEKSQVGADCLVAEGALIGERVSIKKSVVGKHCKIEDKVKITNSVIMDHVTVKEGSNVQGSIISAHSLIGEKCDLKDCIVGNEQHVNPMGKYTNEAIVEVEKMMEI</sequence>
<name>A0AA88XTY6_PINIB</name>
<evidence type="ECO:0000256" key="6">
    <source>
        <dbReference type="ARBA" id="ARBA00044196"/>
    </source>
</evidence>
<dbReference type="CDD" id="cd04652">
    <property type="entry name" value="LbH_eIF2B_gamma_C"/>
    <property type="match status" value="1"/>
</dbReference>
<evidence type="ECO:0000256" key="9">
    <source>
        <dbReference type="ARBA" id="ARBA00046432"/>
    </source>
</evidence>
<comment type="caution">
    <text evidence="12">The sequence shown here is derived from an EMBL/GenBank/DDBJ whole genome shotgun (WGS) entry which is preliminary data.</text>
</comment>
<keyword evidence="4" id="KW-0396">Initiation factor</keyword>
<reference evidence="12" key="1">
    <citation type="submission" date="2019-08" db="EMBL/GenBank/DDBJ databases">
        <title>The improved chromosome-level genome for the pearl oyster Pinctada fucata martensii using PacBio sequencing and Hi-C.</title>
        <authorList>
            <person name="Zheng Z."/>
        </authorList>
    </citation>
    <scope>NUCLEOTIDE SEQUENCE</scope>
    <source>
        <strain evidence="12">ZZ-2019</strain>
        <tissue evidence="12">Adductor muscle</tissue>
    </source>
</reference>
<comment type="function">
    <text evidence="8">Acts as a component of the translation initiation factor 2B (eIF2B) complex, which catalyzes the exchange of GDP for GTP on the eukaryotic initiation factor 2 (eIF2) complex gamma subunit. Its guanine nucleotide exchange factor activity is repressed when bound to eIF2 complex phosphorylated on the alpha subunit, thereby limiting the amount of methionyl-initiator methionine tRNA available to the ribosome and consequently global translation is repressed.</text>
</comment>
<gene>
    <name evidence="12" type="ORF">FSP39_022900</name>
</gene>
<organism evidence="12 13">
    <name type="scientific">Pinctada imbricata</name>
    <name type="common">Atlantic pearl-oyster</name>
    <name type="synonym">Pinctada martensii</name>
    <dbReference type="NCBI Taxonomy" id="66713"/>
    <lineage>
        <taxon>Eukaryota</taxon>
        <taxon>Metazoa</taxon>
        <taxon>Spiralia</taxon>
        <taxon>Lophotrochozoa</taxon>
        <taxon>Mollusca</taxon>
        <taxon>Bivalvia</taxon>
        <taxon>Autobranchia</taxon>
        <taxon>Pteriomorphia</taxon>
        <taxon>Pterioida</taxon>
        <taxon>Pterioidea</taxon>
        <taxon>Pteriidae</taxon>
        <taxon>Pinctada</taxon>
    </lineage>
</organism>
<evidence type="ECO:0000256" key="2">
    <source>
        <dbReference type="ARBA" id="ARBA00007878"/>
    </source>
</evidence>
<dbReference type="GO" id="GO:0005829">
    <property type="term" value="C:cytosol"/>
    <property type="evidence" value="ECO:0007669"/>
    <property type="project" value="UniProtKB-SubCell"/>
</dbReference>
<evidence type="ECO:0000256" key="7">
    <source>
        <dbReference type="ARBA" id="ARBA00044229"/>
    </source>
</evidence>
<dbReference type="AlphaFoldDB" id="A0AA88XTY6"/>
<dbReference type="Pfam" id="PF25084">
    <property type="entry name" value="LbH_EIF2B"/>
    <property type="match status" value="1"/>
</dbReference>
<keyword evidence="5" id="KW-0648">Protein biosynthesis</keyword>
<dbReference type="GO" id="GO:0003743">
    <property type="term" value="F:translation initiation factor activity"/>
    <property type="evidence" value="ECO:0007669"/>
    <property type="project" value="UniProtKB-KW"/>
</dbReference>
<feature type="domain" description="Nucleotidyl transferase" evidence="10">
    <location>
        <begin position="5"/>
        <end position="136"/>
    </location>
</feature>
<evidence type="ECO:0000313" key="12">
    <source>
        <dbReference type="EMBL" id="KAK3091820.1"/>
    </source>
</evidence>
<dbReference type="Pfam" id="PF00483">
    <property type="entry name" value="NTP_transferase"/>
    <property type="match status" value="1"/>
</dbReference>
<dbReference type="Proteomes" id="UP001186944">
    <property type="component" value="Unassembled WGS sequence"/>
</dbReference>
<dbReference type="GO" id="GO:0005851">
    <property type="term" value="C:eukaryotic translation initiation factor 2B complex"/>
    <property type="evidence" value="ECO:0007669"/>
    <property type="project" value="TreeGrafter"/>
</dbReference>
<dbReference type="GO" id="GO:0005085">
    <property type="term" value="F:guanyl-nucleotide exchange factor activity"/>
    <property type="evidence" value="ECO:0007669"/>
    <property type="project" value="TreeGrafter"/>
</dbReference>
<feature type="domain" description="EIF2B subunit epsilon/gamma LbH" evidence="11">
    <location>
        <begin position="355"/>
        <end position="451"/>
    </location>
</feature>
<evidence type="ECO:0000259" key="11">
    <source>
        <dbReference type="Pfam" id="PF25084"/>
    </source>
</evidence>
<proteinExistence type="inferred from homology"/>
<dbReference type="SUPFAM" id="SSF53448">
    <property type="entry name" value="Nucleotide-diphospho-sugar transferases"/>
    <property type="match status" value="1"/>
</dbReference>
<comment type="similarity">
    <text evidence="2">Belongs to the eIF-2B gamma/epsilon subunits family.</text>
</comment>
<dbReference type="InterPro" id="IPR056764">
    <property type="entry name" value="LbH_EIF2B3/5"/>
</dbReference>
<dbReference type="EMBL" id="VSWD01000010">
    <property type="protein sequence ID" value="KAK3091820.1"/>
    <property type="molecule type" value="Genomic_DNA"/>
</dbReference>